<dbReference type="Pfam" id="PF00358">
    <property type="entry name" value="PTS_EIIA_1"/>
    <property type="match status" value="1"/>
</dbReference>
<evidence type="ECO:0000256" key="3">
    <source>
        <dbReference type="ARBA" id="ARBA00022597"/>
    </source>
</evidence>
<dbReference type="InterPro" id="IPR001127">
    <property type="entry name" value="PTS_EIIA_1_perm"/>
</dbReference>
<dbReference type="PANTHER" id="PTHR45008:SF1">
    <property type="entry name" value="PTS SYSTEM GLUCOSE-SPECIFIC EIIA COMPONENT"/>
    <property type="match status" value="1"/>
</dbReference>
<evidence type="ECO:0000256" key="6">
    <source>
        <dbReference type="ARBA" id="ARBA00022777"/>
    </source>
</evidence>
<reference evidence="9" key="1">
    <citation type="journal article" date="2021" name="PeerJ">
        <title>Extensive microbial diversity within the chicken gut microbiome revealed by metagenomics and culture.</title>
        <authorList>
            <person name="Gilroy R."/>
            <person name="Ravi A."/>
            <person name="Getino M."/>
            <person name="Pursley I."/>
            <person name="Horton D.L."/>
            <person name="Alikhan N.F."/>
            <person name="Baker D."/>
            <person name="Gharbi K."/>
            <person name="Hall N."/>
            <person name="Watson M."/>
            <person name="Adriaenssens E.M."/>
            <person name="Foster-Nyarko E."/>
            <person name="Jarju S."/>
            <person name="Secka A."/>
            <person name="Antonio M."/>
            <person name="Oren A."/>
            <person name="Chaudhuri R.R."/>
            <person name="La Ragione R."/>
            <person name="Hildebrand F."/>
            <person name="Pallen M.J."/>
        </authorList>
    </citation>
    <scope>NUCLEOTIDE SEQUENCE</scope>
    <source>
        <strain evidence="9">B5-657</strain>
    </source>
</reference>
<organism evidence="9 10">
    <name type="scientific">Candidatus Cellulosilyticum pullistercoris</name>
    <dbReference type="NCBI Taxonomy" id="2838521"/>
    <lineage>
        <taxon>Bacteria</taxon>
        <taxon>Bacillati</taxon>
        <taxon>Bacillota</taxon>
        <taxon>Clostridia</taxon>
        <taxon>Lachnospirales</taxon>
        <taxon>Cellulosilyticaceae</taxon>
        <taxon>Cellulosilyticum</taxon>
    </lineage>
</organism>
<evidence type="ECO:0000256" key="5">
    <source>
        <dbReference type="ARBA" id="ARBA00022683"/>
    </source>
</evidence>
<reference evidence="9" key="2">
    <citation type="submission" date="2021-04" db="EMBL/GenBank/DDBJ databases">
        <authorList>
            <person name="Gilroy R."/>
        </authorList>
    </citation>
    <scope>NUCLEOTIDE SEQUENCE</scope>
    <source>
        <strain evidence="9">B5-657</strain>
    </source>
</reference>
<dbReference type="SUPFAM" id="SSF51261">
    <property type="entry name" value="Duplicated hybrid motif"/>
    <property type="match status" value="1"/>
</dbReference>
<dbReference type="GO" id="GO:0009401">
    <property type="term" value="P:phosphoenolpyruvate-dependent sugar phosphotransferase system"/>
    <property type="evidence" value="ECO:0007669"/>
    <property type="project" value="UniProtKB-KW"/>
</dbReference>
<dbReference type="InterPro" id="IPR050890">
    <property type="entry name" value="PTS_EIIA_component"/>
</dbReference>
<dbReference type="NCBIfam" id="TIGR00830">
    <property type="entry name" value="PTBA"/>
    <property type="match status" value="1"/>
</dbReference>
<evidence type="ECO:0000256" key="2">
    <source>
        <dbReference type="ARBA" id="ARBA00022448"/>
    </source>
</evidence>
<sequence length="224" mass="24699">MWGWIPMLAVIGIGILLFWGAYKFIFSSMGWSKENQSKGKNMVRKVIVPEQKTDASGITKLHEKEEDIEADEKIITSFAGRLMPITEVPDPIFSEKMVGDGFAIEPSQGEILAPVNGQVMQIHKNKDSITFKSNAGREVILHIGINTSNLQGEGICLNIKEGDKIQAGQRIGSMDLNSIVPKVSSIISPIVFPNLKENERIVLKQTGIVEIGMKGVIVIEKDRV</sequence>
<keyword evidence="7" id="KW-0812">Transmembrane</keyword>
<keyword evidence="5" id="KW-0598">Phosphotransferase system</keyword>
<evidence type="ECO:0000256" key="4">
    <source>
        <dbReference type="ARBA" id="ARBA00022679"/>
    </source>
</evidence>
<dbReference type="EMBL" id="JAHLFQ010000211">
    <property type="protein sequence ID" value="MBU3804910.1"/>
    <property type="molecule type" value="Genomic_DNA"/>
</dbReference>
<dbReference type="GO" id="GO:0016301">
    <property type="term" value="F:kinase activity"/>
    <property type="evidence" value="ECO:0007669"/>
    <property type="project" value="UniProtKB-KW"/>
</dbReference>
<evidence type="ECO:0000313" key="9">
    <source>
        <dbReference type="EMBL" id="MBU3804910.1"/>
    </source>
</evidence>
<dbReference type="Gene3D" id="2.70.70.10">
    <property type="entry name" value="Glucose Permease (Domain IIA)"/>
    <property type="match status" value="1"/>
</dbReference>
<name>A0A9E2KD08_9FIRM</name>
<comment type="subcellular location">
    <subcellularLocation>
        <location evidence="1">Cytoplasm</location>
    </subcellularLocation>
</comment>
<accession>A0A9E2KD08</accession>
<dbReference type="GO" id="GO:0005737">
    <property type="term" value="C:cytoplasm"/>
    <property type="evidence" value="ECO:0007669"/>
    <property type="project" value="UniProtKB-SubCell"/>
</dbReference>
<keyword evidence="6" id="KW-0418">Kinase</keyword>
<evidence type="ECO:0000313" key="10">
    <source>
        <dbReference type="Proteomes" id="UP000824229"/>
    </source>
</evidence>
<protein>
    <submittedName>
        <fullName evidence="9">Glucose PTS transporter subunit IIA</fullName>
    </submittedName>
</protein>
<proteinExistence type="predicted"/>
<keyword evidence="2" id="KW-0813">Transport</keyword>
<keyword evidence="4" id="KW-0808">Transferase</keyword>
<dbReference type="PANTHER" id="PTHR45008">
    <property type="entry name" value="PTS SYSTEM GLUCOSE-SPECIFIC EIIA COMPONENT"/>
    <property type="match status" value="1"/>
</dbReference>
<dbReference type="Proteomes" id="UP000824229">
    <property type="component" value="Unassembled WGS sequence"/>
</dbReference>
<comment type="caution">
    <text evidence="9">The sequence shown here is derived from an EMBL/GenBank/DDBJ whole genome shotgun (WGS) entry which is preliminary data.</text>
</comment>
<keyword evidence="7" id="KW-1133">Transmembrane helix</keyword>
<gene>
    <name evidence="9" type="ORF">H9872_09175</name>
</gene>
<evidence type="ECO:0000256" key="1">
    <source>
        <dbReference type="ARBA" id="ARBA00004496"/>
    </source>
</evidence>
<dbReference type="PROSITE" id="PS51093">
    <property type="entry name" value="PTS_EIIA_TYPE_1"/>
    <property type="match status" value="1"/>
</dbReference>
<dbReference type="AlphaFoldDB" id="A0A9E2KD08"/>
<feature type="transmembrane region" description="Helical" evidence="7">
    <location>
        <begin position="6"/>
        <end position="26"/>
    </location>
</feature>
<keyword evidence="3" id="KW-0762">Sugar transport</keyword>
<keyword evidence="7" id="KW-0472">Membrane</keyword>
<feature type="domain" description="PTS EIIA type-1" evidence="8">
    <location>
        <begin position="90"/>
        <end position="194"/>
    </location>
</feature>
<dbReference type="InterPro" id="IPR011055">
    <property type="entry name" value="Dup_hybrid_motif"/>
</dbReference>
<evidence type="ECO:0000259" key="8">
    <source>
        <dbReference type="PROSITE" id="PS51093"/>
    </source>
</evidence>
<evidence type="ECO:0000256" key="7">
    <source>
        <dbReference type="SAM" id="Phobius"/>
    </source>
</evidence>